<protein>
    <submittedName>
        <fullName evidence="6">Glycoside hydrolase family 5 protein</fullName>
    </submittedName>
</protein>
<keyword evidence="2 3" id="KW-0326">Glycosidase</keyword>
<dbReference type="EMBL" id="JAMXMC010000005">
    <property type="protein sequence ID" value="MCO5977131.1"/>
    <property type="molecule type" value="Genomic_DNA"/>
</dbReference>
<name>A0ABT1BLQ0_9BURK</name>
<evidence type="ECO:0000313" key="7">
    <source>
        <dbReference type="Proteomes" id="UP001204851"/>
    </source>
</evidence>
<proteinExistence type="inferred from homology"/>
<keyword evidence="4" id="KW-0732">Signal</keyword>
<dbReference type="InterPro" id="IPR017853">
    <property type="entry name" value="GH"/>
</dbReference>
<dbReference type="GO" id="GO:0016787">
    <property type="term" value="F:hydrolase activity"/>
    <property type="evidence" value="ECO:0007669"/>
    <property type="project" value="UniProtKB-KW"/>
</dbReference>
<evidence type="ECO:0000313" key="6">
    <source>
        <dbReference type="EMBL" id="MCO5977131.1"/>
    </source>
</evidence>
<gene>
    <name evidence="6" type="ORF">M0L44_10445</name>
</gene>
<keyword evidence="7" id="KW-1185">Reference proteome</keyword>
<comment type="similarity">
    <text evidence="3">Belongs to the glycosyl hydrolase 5 (cellulase A) family.</text>
</comment>
<dbReference type="PANTHER" id="PTHR34142:SF1">
    <property type="entry name" value="GLYCOSIDE HYDROLASE FAMILY 5 DOMAIN-CONTAINING PROTEIN"/>
    <property type="match status" value="1"/>
</dbReference>
<evidence type="ECO:0000256" key="4">
    <source>
        <dbReference type="SAM" id="SignalP"/>
    </source>
</evidence>
<accession>A0ABT1BLQ0</accession>
<dbReference type="SUPFAM" id="SSF51445">
    <property type="entry name" value="(Trans)glycosidases"/>
    <property type="match status" value="1"/>
</dbReference>
<reference evidence="6 7" key="1">
    <citation type="submission" date="2022-06" db="EMBL/GenBank/DDBJ databases">
        <title>Ideonella sp. NS12-5 Genome sequencing and assembly.</title>
        <authorList>
            <person name="Jung Y."/>
        </authorList>
    </citation>
    <scope>NUCLEOTIDE SEQUENCE [LARGE SCALE GENOMIC DNA]</scope>
    <source>
        <strain evidence="6 7">NS12-5</strain>
    </source>
</reference>
<evidence type="ECO:0000256" key="3">
    <source>
        <dbReference type="RuleBase" id="RU361153"/>
    </source>
</evidence>
<feature type="signal peptide" evidence="4">
    <location>
        <begin position="1"/>
        <end position="32"/>
    </location>
</feature>
<evidence type="ECO:0000256" key="1">
    <source>
        <dbReference type="ARBA" id="ARBA00022801"/>
    </source>
</evidence>
<evidence type="ECO:0000259" key="5">
    <source>
        <dbReference type="Pfam" id="PF00150"/>
    </source>
</evidence>
<dbReference type="Gene3D" id="3.20.20.80">
    <property type="entry name" value="Glycosidases"/>
    <property type="match status" value="1"/>
</dbReference>
<dbReference type="Proteomes" id="UP001204851">
    <property type="component" value="Unassembled WGS sequence"/>
</dbReference>
<comment type="caution">
    <text evidence="6">The sequence shown here is derived from an EMBL/GenBank/DDBJ whole genome shotgun (WGS) entry which is preliminary data.</text>
</comment>
<dbReference type="RefSeq" id="WP_252769659.1">
    <property type="nucleotide sequence ID" value="NZ_JAMXMC010000005.1"/>
</dbReference>
<evidence type="ECO:0000256" key="2">
    <source>
        <dbReference type="ARBA" id="ARBA00023295"/>
    </source>
</evidence>
<feature type="domain" description="Glycoside hydrolase family 5" evidence="5">
    <location>
        <begin position="87"/>
        <end position="312"/>
    </location>
</feature>
<organism evidence="6 7">
    <name type="scientific">Ideonella oryzae</name>
    <dbReference type="NCBI Taxonomy" id="2937441"/>
    <lineage>
        <taxon>Bacteria</taxon>
        <taxon>Pseudomonadati</taxon>
        <taxon>Pseudomonadota</taxon>
        <taxon>Betaproteobacteria</taxon>
        <taxon>Burkholderiales</taxon>
        <taxon>Sphaerotilaceae</taxon>
        <taxon>Ideonella</taxon>
    </lineage>
</organism>
<feature type="chain" id="PRO_5046741586" evidence="4">
    <location>
        <begin position="33"/>
        <end position="377"/>
    </location>
</feature>
<dbReference type="PANTHER" id="PTHR34142">
    <property type="entry name" value="ENDO-BETA-1,4-GLUCANASE A"/>
    <property type="match status" value="1"/>
</dbReference>
<dbReference type="Pfam" id="PF00150">
    <property type="entry name" value="Cellulase"/>
    <property type="match status" value="1"/>
</dbReference>
<dbReference type="InterPro" id="IPR001547">
    <property type="entry name" value="Glyco_hydro_5"/>
</dbReference>
<keyword evidence="1 3" id="KW-0378">Hydrolase</keyword>
<sequence>MLPALNLGNLGRRLIQRLLPLVLFAAAGVTLAAEAQPPGAVSVADGKQLLRDCRPWVPTGLSFYGRLIPSRWDSDPDTLQARDSFGQANMDLVRQFGGDAVRYQIGMPFLDPKSHQYRPDYLDEVAAAVQLARRDGFVVFLSMQWQGRTRVRAVETMPGASALRAWQAIAPRFSRDQGVVFELFNEPASVTRPDPQTWELWRAGHQAIIDALRSQGVPNVLLVEGINGGRLLDGAPDLKDPLGQLIYGVHPYMRPDLSNAAGWNRYFGDFARRHVVVATEWSHFDRMCGNASPGAVQQLLDYLSRSGIGMLAYGAESPDSRLVSRDAQGRIDLTTFEGRACEAPNAGPGQDLKSMFTRLGQAYRSAPVAAACHRPSP</sequence>